<protein>
    <submittedName>
        <fullName evidence="1">Uncharacterized protein</fullName>
    </submittedName>
</protein>
<comment type="caution">
    <text evidence="1">The sequence shown here is derived from an EMBL/GenBank/DDBJ whole genome shotgun (WGS) entry which is preliminary data.</text>
</comment>
<accession>A0A368N0U3</accession>
<reference evidence="1 2" key="1">
    <citation type="submission" date="2018-07" db="EMBL/GenBank/DDBJ databases">
        <title>Chryseobacterium lacus sp. nov., isolated from lake water.</title>
        <authorList>
            <person name="Li C.-M."/>
        </authorList>
    </citation>
    <scope>NUCLEOTIDE SEQUENCE [LARGE SCALE GENOMIC DNA]</scope>
    <source>
        <strain evidence="1 2">YLOS41</strain>
    </source>
</reference>
<dbReference type="EMBL" id="QPIE01000002">
    <property type="protein sequence ID" value="RCU44122.1"/>
    <property type="molecule type" value="Genomic_DNA"/>
</dbReference>
<gene>
    <name evidence="1" type="ORF">DQ356_03670</name>
</gene>
<keyword evidence="2" id="KW-1185">Reference proteome</keyword>
<proteinExistence type="predicted"/>
<organism evidence="1 2">
    <name type="scientific">Chryseobacterium lacus</name>
    <dbReference type="NCBI Taxonomy" id="2058346"/>
    <lineage>
        <taxon>Bacteria</taxon>
        <taxon>Pseudomonadati</taxon>
        <taxon>Bacteroidota</taxon>
        <taxon>Flavobacteriia</taxon>
        <taxon>Flavobacteriales</taxon>
        <taxon>Weeksellaceae</taxon>
        <taxon>Chryseobacterium group</taxon>
        <taxon>Chryseobacterium</taxon>
    </lineage>
</organism>
<evidence type="ECO:0000313" key="1">
    <source>
        <dbReference type="EMBL" id="RCU44122.1"/>
    </source>
</evidence>
<dbReference type="OrthoDB" id="1263065at2"/>
<evidence type="ECO:0000313" key="2">
    <source>
        <dbReference type="Proteomes" id="UP000252172"/>
    </source>
</evidence>
<dbReference type="Proteomes" id="UP000252172">
    <property type="component" value="Unassembled WGS sequence"/>
</dbReference>
<dbReference type="RefSeq" id="WP_114303159.1">
    <property type="nucleotide sequence ID" value="NZ_QPIE01000002.1"/>
</dbReference>
<sequence length="85" mass="10121">MTQWKFDSIIEEDKEHKIKGLNIWSHYWHCTDRKIEVRDPFEGQVYYFNEYEIDDGPEKVSFVAGEYANGKLGLYIKDELSGEKL</sequence>
<dbReference type="AlphaFoldDB" id="A0A368N0U3"/>
<name>A0A368N0U3_9FLAO</name>